<evidence type="ECO:0000256" key="5">
    <source>
        <dbReference type="ARBA" id="ARBA00023204"/>
    </source>
</evidence>
<evidence type="ECO:0000313" key="10">
    <source>
        <dbReference type="Proteomes" id="UP000274117"/>
    </source>
</evidence>
<dbReference type="HAMAP" id="MF_00201">
    <property type="entry name" value="RecO"/>
    <property type="match status" value="1"/>
</dbReference>
<dbReference type="PANTHER" id="PTHR33991:SF1">
    <property type="entry name" value="DNA REPAIR PROTEIN RECO"/>
    <property type="match status" value="1"/>
</dbReference>
<feature type="domain" description="DNA replication/recombination mediator RecO N-terminal" evidence="8">
    <location>
        <begin position="1"/>
        <end position="78"/>
    </location>
</feature>
<keyword evidence="4 7" id="KW-0233">DNA recombination</keyword>
<dbReference type="InterPro" id="IPR003717">
    <property type="entry name" value="RecO"/>
</dbReference>
<reference evidence="9 10" key="1">
    <citation type="submission" date="2018-11" db="EMBL/GenBank/DDBJ databases">
        <authorList>
            <person name="Stevens M.J."/>
            <person name="Cernela N."/>
            <person name="Spoerry Serrano N."/>
            <person name="Schmitt S."/>
            <person name="Schrenzel J."/>
            <person name="Stephan R."/>
        </authorList>
    </citation>
    <scope>NUCLEOTIDE SEQUENCE [LARGE SCALE GENOMIC DNA]</scope>
    <source>
        <strain evidence="9 10">PP422</strain>
    </source>
</reference>
<proteinExistence type="inferred from homology"/>
<dbReference type="SUPFAM" id="SSF57863">
    <property type="entry name" value="ArfGap/RecO-like zinc finger"/>
    <property type="match status" value="1"/>
</dbReference>
<dbReference type="EMBL" id="RSDO01000015">
    <property type="protein sequence ID" value="RRR51581.1"/>
    <property type="molecule type" value="Genomic_DNA"/>
</dbReference>
<evidence type="ECO:0000256" key="7">
    <source>
        <dbReference type="HAMAP-Rule" id="MF_00201"/>
    </source>
</evidence>
<dbReference type="Pfam" id="PF11967">
    <property type="entry name" value="RecO_N"/>
    <property type="match status" value="1"/>
</dbReference>
<reference evidence="9 10" key="2">
    <citation type="submission" date="2018-12" db="EMBL/GenBank/DDBJ databases">
        <title>Whole-genome sequences of fifteen clinical Streptococcus suis strains isolated from pigs between 2006 and 2018.</title>
        <authorList>
            <person name="Stevens M.J.A."/>
            <person name="Cernela N."/>
            <person name="Spoerry Serrano N."/>
            <person name="Schmitt S."/>
            <person name="Schrenzel J."/>
            <person name="Stephan R."/>
        </authorList>
    </citation>
    <scope>NUCLEOTIDE SEQUENCE [LARGE SCALE GENOMIC DNA]</scope>
    <source>
        <strain evidence="9 10">PP422</strain>
    </source>
</reference>
<dbReference type="GO" id="GO:0006310">
    <property type="term" value="P:DNA recombination"/>
    <property type="evidence" value="ECO:0007669"/>
    <property type="project" value="UniProtKB-UniRule"/>
</dbReference>
<evidence type="ECO:0000313" key="9">
    <source>
        <dbReference type="EMBL" id="RRR51581.1"/>
    </source>
</evidence>
<comment type="function">
    <text evidence="7">Involved in DNA repair and RecF pathway recombination.</text>
</comment>
<dbReference type="PANTHER" id="PTHR33991">
    <property type="entry name" value="DNA REPAIR PROTEIN RECO"/>
    <property type="match status" value="1"/>
</dbReference>
<sequence>MERIETRGLVLYNRNYREDDKLVKIFTEQAGKRMFFVKHASKSKLVAAIQPLTYADFIVKINEEGLCYIEDFHQVQPFKEINGDIFKLSYATYLMALADAALQDRVHDAPLFAFLVKTLDLMESGLDYEILTNIFEIQLLERFGIGLNFHECAFCHRVGLPFDYSYQYSGVLCPQHYHKDERRAHLDPNVPYLLDQFQAISFDELETISIKPEMKRKLRLFIDQLYEEYVGIHLKSKKFIDDLSSWGQIMKKENEENE</sequence>
<evidence type="ECO:0000256" key="2">
    <source>
        <dbReference type="ARBA" id="ARBA00021310"/>
    </source>
</evidence>
<evidence type="ECO:0000256" key="4">
    <source>
        <dbReference type="ARBA" id="ARBA00023172"/>
    </source>
</evidence>
<evidence type="ECO:0000256" key="3">
    <source>
        <dbReference type="ARBA" id="ARBA00022763"/>
    </source>
</evidence>
<name>A0A3R8SWT2_STRSU</name>
<keyword evidence="3 7" id="KW-0227">DNA damage</keyword>
<protein>
    <recommendedName>
        <fullName evidence="2 7">DNA repair protein RecO</fullName>
    </recommendedName>
    <alternativeName>
        <fullName evidence="6 7">Recombination protein O</fullName>
    </alternativeName>
</protein>
<comment type="caution">
    <text evidence="9">The sequence shown here is derived from an EMBL/GenBank/DDBJ whole genome shotgun (WGS) entry which is preliminary data.</text>
</comment>
<dbReference type="InterPro" id="IPR037278">
    <property type="entry name" value="ARFGAP/RecO"/>
</dbReference>
<evidence type="ECO:0000259" key="8">
    <source>
        <dbReference type="Pfam" id="PF11967"/>
    </source>
</evidence>
<accession>A0A3R8SWT2</accession>
<dbReference type="AlphaFoldDB" id="A0A3R8SWT2"/>
<dbReference type="NCBIfam" id="TIGR00613">
    <property type="entry name" value="reco"/>
    <property type="match status" value="1"/>
</dbReference>
<dbReference type="SUPFAM" id="SSF50249">
    <property type="entry name" value="Nucleic acid-binding proteins"/>
    <property type="match status" value="1"/>
</dbReference>
<evidence type="ECO:0000256" key="6">
    <source>
        <dbReference type="ARBA" id="ARBA00033409"/>
    </source>
</evidence>
<comment type="similarity">
    <text evidence="1 7">Belongs to the RecO family.</text>
</comment>
<dbReference type="GO" id="GO:0043590">
    <property type="term" value="C:bacterial nucleoid"/>
    <property type="evidence" value="ECO:0007669"/>
    <property type="project" value="TreeGrafter"/>
</dbReference>
<dbReference type="GO" id="GO:0006302">
    <property type="term" value="P:double-strand break repair"/>
    <property type="evidence" value="ECO:0007669"/>
    <property type="project" value="TreeGrafter"/>
</dbReference>
<dbReference type="InterPro" id="IPR022572">
    <property type="entry name" value="DNA_rep/recomb_RecO_N"/>
</dbReference>
<dbReference type="Proteomes" id="UP000274117">
    <property type="component" value="Unassembled WGS sequence"/>
</dbReference>
<dbReference type="InterPro" id="IPR012340">
    <property type="entry name" value="NA-bd_OB-fold"/>
</dbReference>
<evidence type="ECO:0000256" key="1">
    <source>
        <dbReference type="ARBA" id="ARBA00007452"/>
    </source>
</evidence>
<dbReference type="Gene3D" id="1.20.1440.120">
    <property type="entry name" value="Recombination protein O, C-terminal domain"/>
    <property type="match status" value="1"/>
</dbReference>
<gene>
    <name evidence="7 9" type="primary">recO</name>
    <name evidence="9" type="ORF">EI998_08250</name>
</gene>
<dbReference type="InterPro" id="IPR042242">
    <property type="entry name" value="RecO_C"/>
</dbReference>
<keyword evidence="5 7" id="KW-0234">DNA repair</keyword>
<organism evidence="9 10">
    <name type="scientific">Streptococcus suis</name>
    <dbReference type="NCBI Taxonomy" id="1307"/>
    <lineage>
        <taxon>Bacteria</taxon>
        <taxon>Bacillati</taxon>
        <taxon>Bacillota</taxon>
        <taxon>Bacilli</taxon>
        <taxon>Lactobacillales</taxon>
        <taxon>Streptococcaceae</taxon>
        <taxon>Streptococcus</taxon>
    </lineage>
</organism>
<dbReference type="Pfam" id="PF02565">
    <property type="entry name" value="RecO_C"/>
    <property type="match status" value="1"/>
</dbReference>
<dbReference type="Gene3D" id="2.40.50.140">
    <property type="entry name" value="Nucleic acid-binding proteins"/>
    <property type="match status" value="1"/>
</dbReference>